<keyword evidence="1" id="KW-1133">Transmembrane helix</keyword>
<feature type="transmembrane region" description="Helical" evidence="1">
    <location>
        <begin position="202"/>
        <end position="222"/>
    </location>
</feature>
<proteinExistence type="predicted"/>
<name>I7D128_BRANA</name>
<dbReference type="InterPro" id="IPR021899">
    <property type="entry name" value="DUF3511"/>
</dbReference>
<feature type="transmembrane region" description="Helical" evidence="1">
    <location>
        <begin position="243"/>
        <end position="266"/>
    </location>
</feature>
<feature type="transmembrane region" description="Helical" evidence="1">
    <location>
        <begin position="278"/>
        <end position="301"/>
    </location>
</feature>
<reference evidence="2" key="1">
    <citation type="submission" date="2012-04" db="EMBL/GenBank/DDBJ databases">
        <title>Identification and Characterization of BLMR1 Conferring Resistance to Leptosphaeria maculans in Brassica napus L.</title>
        <authorList>
            <person name="Li G.Y."/>
            <person name="Long Y.M."/>
        </authorList>
    </citation>
    <scope>NUCLEOTIDE SEQUENCE</scope>
</reference>
<keyword evidence="1" id="KW-0812">Transmembrane</keyword>
<sequence>MYGGDTDEYFLIDQKELRGYNSISTVKILSSGAENHHFRRGNHVESPCVDTLSMGIFRPAPTSQRPYGGMQIQPYNGGPGTGGFRSYSASYGTATENNMYDVKKGKSVGRSKSWGITDPELKRKKRVASYKMYSVEGKVKGSFRKSFRWLKHRYTQVIRAYAVNKPWALGFLMDIFGALLMLRALSLAPIVMSLNLCSNDNVSDYLCVVVFSFDKVLLNAWLHIYKHQRREQELTRGLKHGRAIVVSTCAAVASIVTGVVAGMFALGEKLPTSPSGRLLLLLGWLLIMLGVVLLVTSSRLIRHLPRSFRRSRQTSVERGFNIRRTTSHTPKDTNPSAVIQAATLHHLLSSASKEKD</sequence>
<feature type="transmembrane region" description="Helical" evidence="1">
    <location>
        <begin position="167"/>
        <end position="190"/>
    </location>
</feature>
<dbReference type="PANTHER" id="PTHR33193:SF62">
    <property type="entry name" value="FAMILY ABC TRANSPORTER, PUTATIVE (DUF3511)-RELATED"/>
    <property type="match status" value="1"/>
</dbReference>
<organism evidence="2">
    <name type="scientific">Brassica napus</name>
    <name type="common">Rape</name>
    <dbReference type="NCBI Taxonomy" id="3708"/>
    <lineage>
        <taxon>Eukaryota</taxon>
        <taxon>Viridiplantae</taxon>
        <taxon>Streptophyta</taxon>
        <taxon>Embryophyta</taxon>
        <taxon>Tracheophyta</taxon>
        <taxon>Spermatophyta</taxon>
        <taxon>Magnoliopsida</taxon>
        <taxon>eudicotyledons</taxon>
        <taxon>Gunneridae</taxon>
        <taxon>Pentapetalae</taxon>
        <taxon>rosids</taxon>
        <taxon>malvids</taxon>
        <taxon>Brassicales</taxon>
        <taxon>Brassicaceae</taxon>
        <taxon>Brassiceae</taxon>
        <taxon>Brassica</taxon>
    </lineage>
</organism>
<dbReference type="Pfam" id="PF12023">
    <property type="entry name" value="DUF3511"/>
    <property type="match status" value="1"/>
</dbReference>
<dbReference type="AlphaFoldDB" id="I7D128"/>
<dbReference type="PANTHER" id="PTHR33193">
    <property type="entry name" value="DOMAIN PROTEIN, PUTATIVE (DUF3511)-RELATED"/>
    <property type="match status" value="1"/>
</dbReference>
<dbReference type="EMBL" id="JQ979416">
    <property type="protein sequence ID" value="AFO66519.1"/>
    <property type="molecule type" value="Genomic_DNA"/>
</dbReference>
<protein>
    <submittedName>
        <fullName evidence="2">Putative ABC superfamily ATP binding cassette transporter</fullName>
    </submittedName>
</protein>
<evidence type="ECO:0000313" key="2">
    <source>
        <dbReference type="EMBL" id="AFO66519.1"/>
    </source>
</evidence>
<accession>I7D128</accession>
<keyword evidence="1" id="KW-0472">Membrane</keyword>
<evidence type="ECO:0000256" key="1">
    <source>
        <dbReference type="SAM" id="Phobius"/>
    </source>
</evidence>